<dbReference type="Proteomes" id="UP000000644">
    <property type="component" value="Plasmid pPNAP03"/>
</dbReference>
<dbReference type="AlphaFoldDB" id="A1VW65"/>
<dbReference type="EMBL" id="CP000532">
    <property type="protein sequence ID" value="ABM39893.1"/>
    <property type="molecule type" value="Genomic_DNA"/>
</dbReference>
<organism evidence="1 2">
    <name type="scientific">Polaromonas naphthalenivorans (strain CJ2)</name>
    <dbReference type="NCBI Taxonomy" id="365044"/>
    <lineage>
        <taxon>Bacteria</taxon>
        <taxon>Pseudomonadati</taxon>
        <taxon>Pseudomonadota</taxon>
        <taxon>Betaproteobacteria</taxon>
        <taxon>Burkholderiales</taxon>
        <taxon>Comamonadaceae</taxon>
        <taxon>Polaromonas</taxon>
    </lineage>
</organism>
<keyword evidence="2" id="KW-1185">Reference proteome</keyword>
<evidence type="ECO:0000313" key="2">
    <source>
        <dbReference type="Proteomes" id="UP000000644"/>
    </source>
</evidence>
<evidence type="ECO:0000313" key="1">
    <source>
        <dbReference type="EMBL" id="ABM39893.1"/>
    </source>
</evidence>
<proteinExistence type="predicted"/>
<dbReference type="RefSeq" id="WP_011798264.1">
    <property type="nucleotide sequence ID" value="NC_008759.1"/>
</dbReference>
<reference evidence="2" key="1">
    <citation type="journal article" date="2009" name="Environ. Microbiol.">
        <title>The genome of Polaromonas naphthalenivorans strain CJ2, isolated from coal tar-contaminated sediment, reveals physiological and metabolic versatility and evolution through extensive horizontal gene transfer.</title>
        <authorList>
            <person name="Yagi J.M."/>
            <person name="Sims D."/>
            <person name="Brettin T."/>
            <person name="Bruce D."/>
            <person name="Madsen E.L."/>
        </authorList>
    </citation>
    <scope>NUCLEOTIDE SEQUENCE [LARGE SCALE GENOMIC DNA]</scope>
    <source>
        <strain evidence="2">CJ2</strain>
        <plasmid evidence="2">Plasmid pPNAP03</plasmid>
    </source>
</reference>
<dbReference type="KEGG" id="pna:Pnap_4828"/>
<geneLocation type="plasmid" evidence="1 2">
    <name>pPNAP03</name>
</geneLocation>
<protein>
    <submittedName>
        <fullName evidence="1">Uncharacterized protein</fullName>
    </submittedName>
</protein>
<accession>A1VW65</accession>
<dbReference type="OrthoDB" id="9153345at2"/>
<gene>
    <name evidence="1" type="ordered locus">Pnap_4828</name>
</gene>
<name>A1VW65_POLNA</name>
<keyword evidence="1" id="KW-0614">Plasmid</keyword>
<dbReference type="HOGENOM" id="CLU_1265984_0_0_4"/>
<sequence length="218" mass="24383">MNQVNGAGAHPDNGQKILHGHLNVSDSQFPETAAERVMRLCRFGGGALTGWLFDEARLRQQELPEMARELGVTSGYINQLRTGIRLPEHISHEFAVACGRYLVVPAIVVKLISGSIRISDFAFPYESEEQVLDRALRVIQADPQLRSALPGELMSLPLDVKKMMVMMYAETSAQDVFGLHELPEILRWLQRAAVLHCENEYEVVVGHRDTSALYEDAD</sequence>